<protein>
    <submittedName>
        <fullName evidence="2">Uncharacterized protein</fullName>
    </submittedName>
</protein>
<accession>A0ABN2FSR0</accession>
<feature type="region of interest" description="Disordered" evidence="1">
    <location>
        <begin position="54"/>
        <end position="77"/>
    </location>
</feature>
<evidence type="ECO:0000256" key="1">
    <source>
        <dbReference type="SAM" id="MobiDB-lite"/>
    </source>
</evidence>
<organism evidence="2 3">
    <name type="scientific">Fodinicola feengrottensis</name>
    <dbReference type="NCBI Taxonomy" id="435914"/>
    <lineage>
        <taxon>Bacteria</taxon>
        <taxon>Bacillati</taxon>
        <taxon>Actinomycetota</taxon>
        <taxon>Actinomycetes</taxon>
        <taxon>Mycobacteriales</taxon>
        <taxon>Fodinicola</taxon>
    </lineage>
</organism>
<reference evidence="2 3" key="1">
    <citation type="journal article" date="2019" name="Int. J. Syst. Evol. Microbiol.">
        <title>The Global Catalogue of Microorganisms (GCM) 10K type strain sequencing project: providing services to taxonomists for standard genome sequencing and annotation.</title>
        <authorList>
            <consortium name="The Broad Institute Genomics Platform"/>
            <consortium name="The Broad Institute Genome Sequencing Center for Infectious Disease"/>
            <person name="Wu L."/>
            <person name="Ma J."/>
        </authorList>
    </citation>
    <scope>NUCLEOTIDE SEQUENCE [LARGE SCALE GENOMIC DNA]</scope>
    <source>
        <strain evidence="2 3">JCM 14718</strain>
    </source>
</reference>
<name>A0ABN2FSR0_9ACTN</name>
<keyword evidence="3" id="KW-1185">Reference proteome</keyword>
<proteinExistence type="predicted"/>
<sequence length="77" mass="7898">MVCVGLDPEVIFCCAAETAALIDVDHGLTATQIFDAHSSGGTLSLAQAASTSTQKTASGASSRVVPGRWPRSYVNSN</sequence>
<evidence type="ECO:0000313" key="3">
    <source>
        <dbReference type="Proteomes" id="UP001500618"/>
    </source>
</evidence>
<evidence type="ECO:0000313" key="2">
    <source>
        <dbReference type="EMBL" id="GAA1658513.1"/>
    </source>
</evidence>
<dbReference type="Proteomes" id="UP001500618">
    <property type="component" value="Unassembled WGS sequence"/>
</dbReference>
<gene>
    <name evidence="2" type="ORF">GCM10009765_04900</name>
</gene>
<comment type="caution">
    <text evidence="2">The sequence shown here is derived from an EMBL/GenBank/DDBJ whole genome shotgun (WGS) entry which is preliminary data.</text>
</comment>
<dbReference type="EMBL" id="BAAANY010000001">
    <property type="protein sequence ID" value="GAA1658513.1"/>
    <property type="molecule type" value="Genomic_DNA"/>
</dbReference>